<dbReference type="OrthoDB" id="9798288at2"/>
<reference evidence="2 3" key="1">
    <citation type="journal article" date="2017" name="Int. J. Syst. Evol. Microbiol.">
        <title>Marinicauda algicola sp. nov., isolated from a marine red alga Rhodosorus marinus.</title>
        <authorList>
            <person name="Jeong S.E."/>
            <person name="Jeon S.H."/>
            <person name="Chun B.H."/>
            <person name="Kim D.W."/>
            <person name="Jeon C.O."/>
        </authorList>
    </citation>
    <scope>NUCLEOTIDE SEQUENCE [LARGE SCALE GENOMIC DNA]</scope>
    <source>
        <strain evidence="2 3">JCM 31718</strain>
    </source>
</reference>
<dbReference type="SUPFAM" id="SSF51182">
    <property type="entry name" value="RmlC-like cupins"/>
    <property type="match status" value="1"/>
</dbReference>
<dbReference type="InterPro" id="IPR011051">
    <property type="entry name" value="RmlC_Cupin_sf"/>
</dbReference>
<evidence type="ECO:0000313" key="2">
    <source>
        <dbReference type="EMBL" id="TGY90488.1"/>
    </source>
</evidence>
<accession>A0A4S2H4X5</accession>
<feature type="domain" description="DUF985" evidence="1">
    <location>
        <begin position="12"/>
        <end position="140"/>
    </location>
</feature>
<name>A0A4S2H4X5_9PROT</name>
<dbReference type="InterPro" id="IPR039935">
    <property type="entry name" value="YML079W-like"/>
</dbReference>
<dbReference type="PANTHER" id="PTHR33387">
    <property type="entry name" value="RMLC-LIKE JELLY ROLL FOLD PROTEIN"/>
    <property type="match status" value="1"/>
</dbReference>
<dbReference type="InterPro" id="IPR014710">
    <property type="entry name" value="RmlC-like_jellyroll"/>
</dbReference>
<evidence type="ECO:0000259" key="1">
    <source>
        <dbReference type="Pfam" id="PF06172"/>
    </source>
</evidence>
<evidence type="ECO:0000313" key="3">
    <source>
        <dbReference type="Proteomes" id="UP000308054"/>
    </source>
</evidence>
<comment type="caution">
    <text evidence="2">The sequence shown here is derived from an EMBL/GenBank/DDBJ whole genome shotgun (WGS) entry which is preliminary data.</text>
</comment>
<protein>
    <submittedName>
        <fullName evidence="2">Cupin domain-containing protein</fullName>
    </submittedName>
</protein>
<dbReference type="PANTHER" id="PTHR33387:SF3">
    <property type="entry name" value="DUF985 DOMAIN-CONTAINING PROTEIN"/>
    <property type="match status" value="1"/>
</dbReference>
<sequence>MAQDALSGLTPEEIVERLAMQPHPEGGHYVETYRAPDGPDGRSRLTAIYFLLKAGEASAWHRVDADEVWLWHAGGPLALTISDNGETARALRVGPDLAGGETPQALVPANAWQKAEPLGDWVLVSCLVAPGFQFDGFEMANEGWEPGPG</sequence>
<gene>
    <name evidence="2" type="ORF">E5163_05045</name>
</gene>
<keyword evidence="3" id="KW-1185">Reference proteome</keyword>
<dbReference type="AlphaFoldDB" id="A0A4S2H4X5"/>
<dbReference type="Gene3D" id="2.60.120.10">
    <property type="entry name" value="Jelly Rolls"/>
    <property type="match status" value="1"/>
</dbReference>
<proteinExistence type="predicted"/>
<dbReference type="EMBL" id="SRXW01000001">
    <property type="protein sequence ID" value="TGY90488.1"/>
    <property type="molecule type" value="Genomic_DNA"/>
</dbReference>
<dbReference type="RefSeq" id="WP_135994986.1">
    <property type="nucleotide sequence ID" value="NZ_CP071057.1"/>
</dbReference>
<dbReference type="Proteomes" id="UP000308054">
    <property type="component" value="Unassembled WGS sequence"/>
</dbReference>
<dbReference type="Pfam" id="PF06172">
    <property type="entry name" value="Cupin_5"/>
    <property type="match status" value="1"/>
</dbReference>
<organism evidence="2 3">
    <name type="scientific">Marinicauda algicola</name>
    <dbReference type="NCBI Taxonomy" id="2029849"/>
    <lineage>
        <taxon>Bacteria</taxon>
        <taxon>Pseudomonadati</taxon>
        <taxon>Pseudomonadota</taxon>
        <taxon>Alphaproteobacteria</taxon>
        <taxon>Maricaulales</taxon>
        <taxon>Maricaulaceae</taxon>
        <taxon>Marinicauda</taxon>
    </lineage>
</organism>
<dbReference type="InterPro" id="IPR009327">
    <property type="entry name" value="Cupin_DUF985"/>
</dbReference>
<dbReference type="CDD" id="cd06121">
    <property type="entry name" value="cupin_YML079wp"/>
    <property type="match status" value="1"/>
</dbReference>